<dbReference type="InterPro" id="IPR025963">
    <property type="entry name" value="FLgD_Tudor"/>
</dbReference>
<evidence type="ECO:0000313" key="10">
    <source>
        <dbReference type="Proteomes" id="UP001557465"/>
    </source>
</evidence>
<dbReference type="Gene3D" id="2.30.30.910">
    <property type="match status" value="1"/>
</dbReference>
<evidence type="ECO:0000256" key="1">
    <source>
        <dbReference type="ARBA" id="ARBA00010577"/>
    </source>
</evidence>
<dbReference type="Proteomes" id="UP001557465">
    <property type="component" value="Unassembled WGS sequence"/>
</dbReference>
<keyword evidence="3 5" id="KW-1005">Bacterial flagellum biogenesis</keyword>
<evidence type="ECO:0000256" key="3">
    <source>
        <dbReference type="ARBA" id="ARBA00022795"/>
    </source>
</evidence>
<name>A0ABV3TNT7_9RHOB</name>
<evidence type="ECO:0000256" key="4">
    <source>
        <dbReference type="ARBA" id="ARBA00024746"/>
    </source>
</evidence>
<evidence type="ECO:0000259" key="7">
    <source>
        <dbReference type="Pfam" id="PF13860"/>
    </source>
</evidence>
<evidence type="ECO:0000256" key="2">
    <source>
        <dbReference type="ARBA" id="ARBA00016013"/>
    </source>
</evidence>
<evidence type="ECO:0000259" key="8">
    <source>
        <dbReference type="Pfam" id="PF13861"/>
    </source>
</evidence>
<dbReference type="InterPro" id="IPR005648">
    <property type="entry name" value="FlgD"/>
</dbReference>
<proteinExistence type="inferred from homology"/>
<feature type="region of interest" description="Disordered" evidence="6">
    <location>
        <begin position="1"/>
        <end position="23"/>
    </location>
</feature>
<feature type="domain" description="FlgD/Vpr Ig-like" evidence="7">
    <location>
        <begin position="111"/>
        <end position="163"/>
    </location>
</feature>
<dbReference type="Pfam" id="PF03963">
    <property type="entry name" value="FlgD"/>
    <property type="match status" value="1"/>
</dbReference>
<feature type="domain" description="FlgD Tudor-like" evidence="8">
    <location>
        <begin position="92"/>
        <end position="218"/>
    </location>
</feature>
<evidence type="ECO:0000256" key="5">
    <source>
        <dbReference type="RuleBase" id="RU362076"/>
    </source>
</evidence>
<gene>
    <name evidence="9" type="ORF">AB4874_16870</name>
</gene>
<comment type="function">
    <text evidence="4 5">Required for flagellar hook formation. May act as a scaffolding protein.</text>
</comment>
<protein>
    <recommendedName>
        <fullName evidence="2 5">Basal-body rod modification protein FlgD</fullName>
    </recommendedName>
</protein>
<dbReference type="Pfam" id="PF13861">
    <property type="entry name" value="FLgD_tudor"/>
    <property type="match status" value="1"/>
</dbReference>
<keyword evidence="10" id="KW-1185">Reference proteome</keyword>
<comment type="similarity">
    <text evidence="1 5">Belongs to the FlgD family.</text>
</comment>
<comment type="caution">
    <text evidence="9">The sequence shown here is derived from an EMBL/GenBank/DDBJ whole genome shotgun (WGS) entry which is preliminary data.</text>
</comment>
<dbReference type="Gene3D" id="2.60.40.4070">
    <property type="match status" value="1"/>
</dbReference>
<accession>A0ABV3TNT7</accession>
<evidence type="ECO:0000313" key="9">
    <source>
        <dbReference type="EMBL" id="MEX1663288.1"/>
    </source>
</evidence>
<reference evidence="9 10" key="1">
    <citation type="journal article" date="2011" name="Int. J. Syst. Evol. Microbiol.">
        <title>Zhongshania antarctica gen. nov., sp. nov. and Zhongshania guokunii sp. nov., gammaproteobacteria respectively isolated from coastal attached (fast) ice and surface seawater of the Antarctic.</title>
        <authorList>
            <person name="Li H.J."/>
            <person name="Zhang X.Y."/>
            <person name="Chen C.X."/>
            <person name="Zhang Y.J."/>
            <person name="Gao Z.M."/>
            <person name="Yu Y."/>
            <person name="Chen X.L."/>
            <person name="Chen B."/>
            <person name="Zhang Y.Z."/>
        </authorList>
    </citation>
    <scope>NUCLEOTIDE SEQUENCE [LARGE SCALE GENOMIC DNA]</scope>
    <source>
        <strain evidence="9 10">15-R06ZXC-3</strain>
    </source>
</reference>
<organism evidence="9 10">
    <name type="scientific">Thioclava arctica</name>
    <dbReference type="NCBI Taxonomy" id="3238301"/>
    <lineage>
        <taxon>Bacteria</taxon>
        <taxon>Pseudomonadati</taxon>
        <taxon>Pseudomonadota</taxon>
        <taxon>Alphaproteobacteria</taxon>
        <taxon>Rhodobacterales</taxon>
        <taxon>Paracoccaceae</taxon>
        <taxon>Thioclava</taxon>
    </lineage>
</organism>
<keyword evidence="9" id="KW-0969">Cilium</keyword>
<dbReference type="Pfam" id="PF13860">
    <property type="entry name" value="FlgD_ig"/>
    <property type="match status" value="1"/>
</dbReference>
<keyword evidence="9" id="KW-0282">Flagellum</keyword>
<dbReference type="InterPro" id="IPR025965">
    <property type="entry name" value="FlgD/Vpr_Ig-like"/>
</dbReference>
<dbReference type="RefSeq" id="WP_295529807.1">
    <property type="nucleotide sequence ID" value="NZ_JBFRYC010000014.1"/>
</dbReference>
<dbReference type="EMBL" id="JBFRYC010000014">
    <property type="protein sequence ID" value="MEX1663288.1"/>
    <property type="molecule type" value="Genomic_DNA"/>
</dbReference>
<sequence>MTNTSAAASVAAGTSSAPATSGADGAGLSGLTQADFIKLLTAQMQNQDPTSPTKPQDLANEFAQLSTVSGINALNAKVDSLGAIAGAAELGQASNLIGKTVAVAGGSSAVANADGTVTGGFSLSGPASTVKVQITDPASGKVMHTLTLHDLPAGLSNFSWTGGSAGYAYAYDVAATSGSSEVAATTYHNATVRTVNLSGGAPTLSLAGATQPVDLSQIVSVLGG</sequence>
<keyword evidence="9" id="KW-0966">Cell projection</keyword>
<evidence type="ECO:0000256" key="6">
    <source>
        <dbReference type="SAM" id="MobiDB-lite"/>
    </source>
</evidence>